<dbReference type="OrthoDB" id="5314997at2759"/>
<gene>
    <name evidence="1" type="ORF">COCHEDRAFT_1155495</name>
</gene>
<reference evidence="2" key="2">
    <citation type="journal article" date="2013" name="PLoS Genet.">
        <title>Comparative genome structure, secondary metabolite, and effector coding capacity across Cochliobolus pathogens.</title>
        <authorList>
            <person name="Condon B.J."/>
            <person name="Leng Y."/>
            <person name="Wu D."/>
            <person name="Bushley K.E."/>
            <person name="Ohm R.A."/>
            <person name="Otillar R."/>
            <person name="Martin J."/>
            <person name="Schackwitz W."/>
            <person name="Grimwood J."/>
            <person name="MohdZainudin N."/>
            <person name="Xue C."/>
            <person name="Wang R."/>
            <person name="Manning V.A."/>
            <person name="Dhillon B."/>
            <person name="Tu Z.J."/>
            <person name="Steffenson B.J."/>
            <person name="Salamov A."/>
            <person name="Sun H."/>
            <person name="Lowry S."/>
            <person name="LaButti K."/>
            <person name="Han J."/>
            <person name="Copeland A."/>
            <person name="Lindquist E."/>
            <person name="Barry K."/>
            <person name="Schmutz J."/>
            <person name="Baker S.E."/>
            <person name="Ciuffetti L.M."/>
            <person name="Grigoriev I.V."/>
            <person name="Zhong S."/>
            <person name="Turgeon B.G."/>
        </authorList>
    </citation>
    <scope>NUCLEOTIDE SEQUENCE [LARGE SCALE GENOMIC DNA]</scope>
    <source>
        <strain evidence="2">C5 / ATCC 48332 / race O</strain>
    </source>
</reference>
<dbReference type="Proteomes" id="UP000016936">
    <property type="component" value="Unassembled WGS sequence"/>
</dbReference>
<name>M2UFN6_COCH5</name>
<dbReference type="AlphaFoldDB" id="M2UFN6"/>
<dbReference type="eggNOG" id="ENOG502RJVD">
    <property type="taxonomic scope" value="Eukaryota"/>
</dbReference>
<evidence type="ECO:0000313" key="1">
    <source>
        <dbReference type="EMBL" id="EMD92526.1"/>
    </source>
</evidence>
<proteinExistence type="predicted"/>
<protein>
    <submittedName>
        <fullName evidence="1">Uncharacterized protein</fullName>
    </submittedName>
</protein>
<accession>M2UFN6</accession>
<dbReference type="HOGENOM" id="CLU_844635_0_0_1"/>
<dbReference type="OMA" id="CELWRIV"/>
<keyword evidence="2" id="KW-1185">Reference proteome</keyword>
<sequence length="309" mass="35629">MTDSARKPFQFLNLSKDIRLMVYEELSMKTYRDRFPLRDNQDYVTLVNTVIPGLSILATSRQIRSEASSIILPRLRVILCSPPVIVIQAEHLISLMDLHDCFSSVYGTKFMEKLISCLYDPRALPRIMRYRRGKLSTRQLRRRLRLQELIAIDDEASLKAFVRFALRAMKYLTRNTAETHHEYPPLTFVVEVPDTFQGIPVTTSTSLMKSISYKIFSPLIPTLPRTVTNHAGILWLLRRFTFHISLSCELWRIVSLIVKVRLLDKGHTGWRISGSNVQKAILRGLEEARSNVPGIVRYGGRVPRETDEI</sequence>
<dbReference type="EMBL" id="KB445575">
    <property type="protein sequence ID" value="EMD92526.1"/>
    <property type="molecule type" value="Genomic_DNA"/>
</dbReference>
<organism evidence="1 2">
    <name type="scientific">Cochliobolus heterostrophus (strain C5 / ATCC 48332 / race O)</name>
    <name type="common">Southern corn leaf blight fungus</name>
    <name type="synonym">Bipolaris maydis</name>
    <dbReference type="NCBI Taxonomy" id="701091"/>
    <lineage>
        <taxon>Eukaryota</taxon>
        <taxon>Fungi</taxon>
        <taxon>Dikarya</taxon>
        <taxon>Ascomycota</taxon>
        <taxon>Pezizomycotina</taxon>
        <taxon>Dothideomycetes</taxon>
        <taxon>Pleosporomycetidae</taxon>
        <taxon>Pleosporales</taxon>
        <taxon>Pleosporineae</taxon>
        <taxon>Pleosporaceae</taxon>
        <taxon>Bipolaris</taxon>
    </lineage>
</organism>
<reference evidence="1 2" key="1">
    <citation type="journal article" date="2012" name="PLoS Pathog.">
        <title>Diverse lifestyles and strategies of plant pathogenesis encoded in the genomes of eighteen Dothideomycetes fungi.</title>
        <authorList>
            <person name="Ohm R.A."/>
            <person name="Feau N."/>
            <person name="Henrissat B."/>
            <person name="Schoch C.L."/>
            <person name="Horwitz B.A."/>
            <person name="Barry K.W."/>
            <person name="Condon B.J."/>
            <person name="Copeland A.C."/>
            <person name="Dhillon B."/>
            <person name="Glaser F."/>
            <person name="Hesse C.N."/>
            <person name="Kosti I."/>
            <person name="LaButti K."/>
            <person name="Lindquist E.A."/>
            <person name="Lucas S."/>
            <person name="Salamov A.A."/>
            <person name="Bradshaw R.E."/>
            <person name="Ciuffetti L."/>
            <person name="Hamelin R.C."/>
            <person name="Kema G.H.J."/>
            <person name="Lawrence C."/>
            <person name="Scott J.A."/>
            <person name="Spatafora J.W."/>
            <person name="Turgeon B.G."/>
            <person name="de Wit P.J.G.M."/>
            <person name="Zhong S."/>
            <person name="Goodwin S.B."/>
            <person name="Grigoriev I.V."/>
        </authorList>
    </citation>
    <scope>NUCLEOTIDE SEQUENCE [LARGE SCALE GENOMIC DNA]</scope>
    <source>
        <strain evidence="2">C5 / ATCC 48332 / race O</strain>
    </source>
</reference>
<evidence type="ECO:0000313" key="2">
    <source>
        <dbReference type="Proteomes" id="UP000016936"/>
    </source>
</evidence>